<dbReference type="GO" id="GO:0005524">
    <property type="term" value="F:ATP binding"/>
    <property type="evidence" value="ECO:0007669"/>
    <property type="project" value="UniProtKB-UniRule"/>
</dbReference>
<evidence type="ECO:0000256" key="1">
    <source>
        <dbReference type="PROSITE-ProRule" id="PRU10141"/>
    </source>
</evidence>
<proteinExistence type="predicted"/>
<keyword evidence="1" id="KW-0067">ATP-binding</keyword>
<feature type="binding site" evidence="1">
    <location>
        <position position="122"/>
    </location>
    <ligand>
        <name>ATP</name>
        <dbReference type="ChEBI" id="CHEBI:30616"/>
    </ligand>
</feature>
<dbReference type="AlphaFoldDB" id="A0ABD1XYQ0"/>
<accession>A0ABD1XYQ0</accession>
<keyword evidence="1" id="KW-0547">Nucleotide-binding</keyword>
<keyword evidence="5" id="KW-1185">Reference proteome</keyword>
<dbReference type="EMBL" id="JBHFFA010000007">
    <property type="protein sequence ID" value="KAL2614085.1"/>
    <property type="molecule type" value="Genomic_DNA"/>
</dbReference>
<dbReference type="PROSITE" id="PS50011">
    <property type="entry name" value="PROTEIN_KINASE_DOM"/>
    <property type="match status" value="1"/>
</dbReference>
<dbReference type="PANTHER" id="PTHR47209">
    <property type="entry name" value="OS06G0639500 PROTEIN"/>
    <property type="match status" value="1"/>
</dbReference>
<evidence type="ECO:0000256" key="2">
    <source>
        <dbReference type="SAM" id="MobiDB-lite"/>
    </source>
</evidence>
<dbReference type="Pfam" id="PF07714">
    <property type="entry name" value="PK_Tyr_Ser-Thr"/>
    <property type="match status" value="1"/>
</dbReference>
<dbReference type="PANTHER" id="PTHR47209:SF1">
    <property type="entry name" value="OS06G0639500 PROTEIN"/>
    <property type="match status" value="1"/>
</dbReference>
<evidence type="ECO:0000259" key="3">
    <source>
        <dbReference type="PROSITE" id="PS50011"/>
    </source>
</evidence>
<dbReference type="Gene3D" id="1.10.510.10">
    <property type="entry name" value="Transferase(Phosphotransferase) domain 1"/>
    <property type="match status" value="1"/>
</dbReference>
<dbReference type="InterPro" id="IPR053293">
    <property type="entry name" value="OCM_Kinase"/>
</dbReference>
<comment type="caution">
    <text evidence="4">The sequence shown here is derived from an EMBL/GenBank/DDBJ whole genome shotgun (WGS) entry which is preliminary data.</text>
</comment>
<feature type="region of interest" description="Disordered" evidence="2">
    <location>
        <begin position="664"/>
        <end position="700"/>
    </location>
</feature>
<dbReference type="InterPro" id="IPR000719">
    <property type="entry name" value="Prot_kinase_dom"/>
</dbReference>
<dbReference type="InterPro" id="IPR001245">
    <property type="entry name" value="Ser-Thr/Tyr_kinase_cat_dom"/>
</dbReference>
<protein>
    <recommendedName>
        <fullName evidence="3">Protein kinase domain-containing protein</fullName>
    </recommendedName>
</protein>
<feature type="domain" description="Protein kinase" evidence="3">
    <location>
        <begin position="87"/>
        <end position="358"/>
    </location>
</feature>
<name>A0ABD1XYQ0_9MARC</name>
<reference evidence="4 5" key="1">
    <citation type="submission" date="2024-09" db="EMBL/GenBank/DDBJ databases">
        <title>Chromosome-scale assembly of Riccia fluitans.</title>
        <authorList>
            <person name="Paukszto L."/>
            <person name="Sawicki J."/>
            <person name="Karawczyk K."/>
            <person name="Piernik-Szablinska J."/>
            <person name="Szczecinska M."/>
            <person name="Mazdziarz M."/>
        </authorList>
    </citation>
    <scope>NUCLEOTIDE SEQUENCE [LARGE SCALE GENOMIC DNA]</scope>
    <source>
        <strain evidence="4">Rf_01</strain>
        <tissue evidence="4">Aerial parts of the thallus</tissue>
    </source>
</reference>
<feature type="compositionally biased region" description="Basic and acidic residues" evidence="2">
    <location>
        <begin position="664"/>
        <end position="688"/>
    </location>
</feature>
<organism evidence="4 5">
    <name type="scientific">Riccia fluitans</name>
    <dbReference type="NCBI Taxonomy" id="41844"/>
    <lineage>
        <taxon>Eukaryota</taxon>
        <taxon>Viridiplantae</taxon>
        <taxon>Streptophyta</taxon>
        <taxon>Embryophyta</taxon>
        <taxon>Marchantiophyta</taxon>
        <taxon>Marchantiopsida</taxon>
        <taxon>Marchantiidae</taxon>
        <taxon>Marchantiales</taxon>
        <taxon>Ricciaceae</taxon>
        <taxon>Riccia</taxon>
    </lineage>
</organism>
<evidence type="ECO:0000313" key="5">
    <source>
        <dbReference type="Proteomes" id="UP001605036"/>
    </source>
</evidence>
<dbReference type="Gene3D" id="3.30.200.20">
    <property type="entry name" value="Phosphorylase Kinase, domain 1"/>
    <property type="match status" value="1"/>
</dbReference>
<dbReference type="PROSITE" id="PS00107">
    <property type="entry name" value="PROTEIN_KINASE_ATP"/>
    <property type="match status" value="1"/>
</dbReference>
<evidence type="ECO:0000313" key="4">
    <source>
        <dbReference type="EMBL" id="KAL2614085.1"/>
    </source>
</evidence>
<dbReference type="InterPro" id="IPR017441">
    <property type="entry name" value="Protein_kinase_ATP_BS"/>
</dbReference>
<dbReference type="SUPFAM" id="SSF56112">
    <property type="entry name" value="Protein kinase-like (PK-like)"/>
    <property type="match status" value="1"/>
</dbReference>
<sequence>MRTKLVPAYFAAVDEQKRKRRGKLAFQARSFSRKSGVMGGDSFGRSLARSSSEEDYLDDEFEQFGSASDFLGSASLYRPSWVEPDDLKLMHRIGRGLFGDVWLATLHKSTEEFDEFHEVAVKMMPLIADDRVRILLAKFEALFQAAQGLKRVSWPQGISTKNGKACIIMKFYEGSIGDKIAKLPGNALPVKDAVRYGVDLVRGVLELHSCGVLALNLKPCNYLLDENDTAVLGEFGIPLLFFESSATKSEPVPWMGTPNYMAPEQWDPALRGPLSFETDAWGFACSMVEMISGVKPWANRTASEIFDAVVVKGEKPPLPTGLPPGLQRILRSCFEYDYRRRPTFGEILRAFLSPDELFQEADWICVRDKPGGNCTKIGVVKAMIGPDSLYIQVCDKLGETVQISGAERLSLWKDKFRTGERVRLKPSVTTPRFGWAGMPQANPEKEGVVVDLNDQDGIILLSFKGSKEAWKADPVELERVSGGLVAGDWVFLRSGWAVDPNAAATGQRTSRIGVVHHVEGDGKVQVAFLGRECLWTGSPAEFEKTVPLSVGQFIRLRNDVVSPRFQWPVKERGSWDMGRINNVLPNGGLMVDFPGRFWNRKGWWADAEEVEVVRIQEIEGIVQKYHHIESMHWAIRPVVSLLGFLLVARTGIVVVKLMTHPFQGKHENKEESARKTEVKSLSDSHGLTKETNSPGPLHHR</sequence>
<gene>
    <name evidence="4" type="ORF">R1flu_025777</name>
</gene>
<dbReference type="Proteomes" id="UP001605036">
    <property type="component" value="Unassembled WGS sequence"/>
</dbReference>
<dbReference type="InterPro" id="IPR011009">
    <property type="entry name" value="Kinase-like_dom_sf"/>
</dbReference>